<evidence type="ECO:0000313" key="2">
    <source>
        <dbReference type="Proteomes" id="UP000186230"/>
    </source>
</evidence>
<gene>
    <name evidence="1" type="ORF">GRFL_0529</name>
</gene>
<organism evidence="1 2">
    <name type="scientific">Christiangramia flava JLT2011</name>
    <dbReference type="NCBI Taxonomy" id="1229726"/>
    <lineage>
        <taxon>Bacteria</taxon>
        <taxon>Pseudomonadati</taxon>
        <taxon>Bacteroidota</taxon>
        <taxon>Flavobacteriia</taxon>
        <taxon>Flavobacteriales</taxon>
        <taxon>Flavobacteriaceae</taxon>
        <taxon>Christiangramia</taxon>
    </lineage>
</organism>
<sequence length="50" mass="5839">MNSSADILAFERILNCLPEVWPIFRNLFFVHLLLSPEMEASVLLKKMTLF</sequence>
<accession>A0A1L7I241</accession>
<reference evidence="1 2" key="1">
    <citation type="submission" date="2016-07" db="EMBL/GenBank/DDBJ databases">
        <title>Multi-omics approach to identify versatile polysaccharide utilization systems of a marine flavobacterium Gramella flava.</title>
        <authorList>
            <person name="Tang K."/>
        </authorList>
    </citation>
    <scope>NUCLEOTIDE SEQUENCE [LARGE SCALE GENOMIC DNA]</scope>
    <source>
        <strain evidence="1 2">JLT2011</strain>
    </source>
</reference>
<dbReference type="STRING" id="1229726.GRFL_0529"/>
<dbReference type="KEGG" id="gfl:GRFL_0529"/>
<protein>
    <submittedName>
        <fullName evidence="1">Uncharacterized protein</fullName>
    </submittedName>
</protein>
<keyword evidence="2" id="KW-1185">Reference proteome</keyword>
<name>A0A1L7I241_9FLAO</name>
<dbReference type="AlphaFoldDB" id="A0A1L7I241"/>
<dbReference type="Proteomes" id="UP000186230">
    <property type="component" value="Chromosome"/>
</dbReference>
<dbReference type="EMBL" id="CP016359">
    <property type="protein sequence ID" value="APU67253.1"/>
    <property type="molecule type" value="Genomic_DNA"/>
</dbReference>
<evidence type="ECO:0000313" key="1">
    <source>
        <dbReference type="EMBL" id="APU67253.1"/>
    </source>
</evidence>
<proteinExistence type="predicted"/>